<evidence type="ECO:0000313" key="3">
    <source>
        <dbReference type="Proteomes" id="UP000595074"/>
    </source>
</evidence>
<accession>A0A7M1S163</accession>
<keyword evidence="1" id="KW-0472">Membrane</keyword>
<keyword evidence="1" id="KW-0812">Transmembrane</keyword>
<dbReference type="Proteomes" id="UP000595074">
    <property type="component" value="Chromosome"/>
</dbReference>
<feature type="transmembrane region" description="Helical" evidence="1">
    <location>
        <begin position="7"/>
        <end position="25"/>
    </location>
</feature>
<organism evidence="2 3">
    <name type="scientific">Sulfurovum indicum</name>
    <dbReference type="NCBI Taxonomy" id="2779528"/>
    <lineage>
        <taxon>Bacteria</taxon>
        <taxon>Pseudomonadati</taxon>
        <taxon>Campylobacterota</taxon>
        <taxon>Epsilonproteobacteria</taxon>
        <taxon>Campylobacterales</taxon>
        <taxon>Sulfurovaceae</taxon>
        <taxon>Sulfurovum</taxon>
    </lineage>
</organism>
<keyword evidence="3" id="KW-1185">Reference proteome</keyword>
<keyword evidence="1" id="KW-1133">Transmembrane helix</keyword>
<feature type="transmembrane region" description="Helical" evidence="1">
    <location>
        <begin position="31"/>
        <end position="49"/>
    </location>
</feature>
<evidence type="ECO:0000313" key="2">
    <source>
        <dbReference type="EMBL" id="QOR61215.1"/>
    </source>
</evidence>
<reference evidence="2 3" key="1">
    <citation type="submission" date="2020-10" db="EMBL/GenBank/DDBJ databases">
        <title>The genome of sulfurovum sp.</title>
        <authorList>
            <person name="Xie S."/>
            <person name="Shao Z."/>
            <person name="Jiang L."/>
        </authorList>
    </citation>
    <scope>NUCLEOTIDE SEQUENCE [LARGE SCALE GENOMIC DNA]</scope>
    <source>
        <strain evidence="2 3">ST-419</strain>
    </source>
</reference>
<dbReference type="EMBL" id="CP063164">
    <property type="protein sequence ID" value="QOR61215.1"/>
    <property type="molecule type" value="Genomic_DNA"/>
</dbReference>
<dbReference type="KEGG" id="sinu:IMZ28_07075"/>
<dbReference type="RefSeq" id="WP_197547888.1">
    <property type="nucleotide sequence ID" value="NZ_CP063164.1"/>
</dbReference>
<gene>
    <name evidence="2" type="ORF">IMZ28_07075</name>
</gene>
<sequence>MQKYTNSVIVFGLLLFSWGFGSYVYPLMNRAEAYGFFLFMIAGVVWILRKKLGWKWVWTTFLGLFVIAVLFILTSPHRLHRLKSWTEWLMG</sequence>
<feature type="transmembrane region" description="Helical" evidence="1">
    <location>
        <begin position="56"/>
        <end position="75"/>
    </location>
</feature>
<evidence type="ECO:0000256" key="1">
    <source>
        <dbReference type="SAM" id="Phobius"/>
    </source>
</evidence>
<name>A0A7M1S163_9BACT</name>
<proteinExistence type="predicted"/>
<dbReference type="AlphaFoldDB" id="A0A7M1S163"/>
<protein>
    <submittedName>
        <fullName evidence="2">Uncharacterized protein</fullName>
    </submittedName>
</protein>